<dbReference type="RefSeq" id="WP_003323640.1">
    <property type="nucleotide sequence ID" value="NZ_ALPT02000059.1"/>
</dbReference>
<comment type="caution">
    <text evidence="3">The sequence shown here is derived from an EMBL/GenBank/DDBJ whole genome shotgun (WGS) entry which is preliminary data.</text>
</comment>
<proteinExistence type="predicted"/>
<keyword evidence="1" id="KW-1133">Transmembrane helix</keyword>
<evidence type="ECO:0000259" key="2">
    <source>
        <dbReference type="Pfam" id="PF04892"/>
    </source>
</evidence>
<dbReference type="EMBL" id="ALPT02000059">
    <property type="protein sequence ID" value="KGA96490.1"/>
    <property type="molecule type" value="Genomic_DNA"/>
</dbReference>
<name>A0A094XCG3_ALKAL</name>
<feature type="domain" description="VanZ-like" evidence="2">
    <location>
        <begin position="70"/>
        <end position="187"/>
    </location>
</feature>
<gene>
    <name evidence="4" type="ORF">AJ85_05580</name>
    <name evidence="3" type="ORF">BALCAV_0215955</name>
</gene>
<feature type="transmembrane region" description="Helical" evidence="1">
    <location>
        <begin position="30"/>
        <end position="51"/>
    </location>
</feature>
<dbReference type="Pfam" id="PF04892">
    <property type="entry name" value="VanZ"/>
    <property type="match status" value="1"/>
</dbReference>
<dbReference type="STRING" id="1218173.BALCAV_0215955"/>
<evidence type="ECO:0000313" key="3">
    <source>
        <dbReference type="EMBL" id="KGA96490.1"/>
    </source>
</evidence>
<evidence type="ECO:0000313" key="6">
    <source>
        <dbReference type="Proteomes" id="UP000297014"/>
    </source>
</evidence>
<protein>
    <submittedName>
        <fullName evidence="3">Teicoplanin resistance protein VanZ</fullName>
    </submittedName>
</protein>
<accession>A0A094XCG3</accession>
<feature type="transmembrane region" description="Helical" evidence="1">
    <location>
        <begin position="172"/>
        <end position="192"/>
    </location>
</feature>
<dbReference type="InterPro" id="IPR006976">
    <property type="entry name" value="VanZ-like"/>
</dbReference>
<keyword evidence="5" id="KW-1185">Reference proteome</keyword>
<dbReference type="AlphaFoldDB" id="A0A094XCG3"/>
<dbReference type="Proteomes" id="UP000297014">
    <property type="component" value="Unassembled WGS sequence"/>
</dbReference>
<dbReference type="PANTHER" id="PTHR36834">
    <property type="entry name" value="MEMBRANE PROTEIN-RELATED"/>
    <property type="match status" value="1"/>
</dbReference>
<dbReference type="eggNOG" id="COG4767">
    <property type="taxonomic scope" value="Bacteria"/>
</dbReference>
<reference evidence="3 5" key="1">
    <citation type="journal article" date="2014" name="Genome Announc.">
        <title>Draft Genome Sequence of Bacillus alcalophilus AV1934, a Classic Alkaliphile Isolated from Human Feces in 1934.</title>
        <authorList>
            <person name="Attie O."/>
            <person name="Jayaprakash A."/>
            <person name="Shah H."/>
            <person name="Paulsen I.T."/>
            <person name="Morino M."/>
            <person name="Takahashi Y."/>
            <person name="Narumi I."/>
            <person name="Sachidanandam R."/>
            <person name="Satoh K."/>
            <person name="Ito M."/>
            <person name="Krulwich T.A."/>
        </authorList>
    </citation>
    <scope>NUCLEOTIDE SEQUENCE [LARGE SCALE GENOMIC DNA]</scope>
    <source>
        <strain evidence="3 5">AV1934</strain>
    </source>
</reference>
<keyword evidence="1" id="KW-0812">Transmembrane</keyword>
<dbReference type="InterPro" id="IPR053150">
    <property type="entry name" value="Teicoplanin_resist-assoc"/>
</dbReference>
<sequence>MNKSIIWALLLSQVLFFSLIPIWLELTNHLHSLVIIVVWVCLTGFTFIIASVFTNTLFTFPKLLIDFLIVFYSFGLIILLFFRPGMTSYSGINLIPFETVTLFLFGNVPFLIAFYNISANVGLFIPFGLYYRYVRKKPRVSELFFMTLLTISAIELLQYITQRGILDIDDLILNTIGVLLGYIAQPILAKVIKITRPL</sequence>
<evidence type="ECO:0000256" key="1">
    <source>
        <dbReference type="SAM" id="Phobius"/>
    </source>
</evidence>
<dbReference type="Proteomes" id="UP000002754">
    <property type="component" value="Unassembled WGS sequence"/>
</dbReference>
<organism evidence="3 5">
    <name type="scientific">Alkalihalobacillus alcalophilus ATCC 27647 = CGMCC 1.3604</name>
    <dbReference type="NCBI Taxonomy" id="1218173"/>
    <lineage>
        <taxon>Bacteria</taxon>
        <taxon>Bacillati</taxon>
        <taxon>Bacillota</taxon>
        <taxon>Bacilli</taxon>
        <taxon>Bacillales</taxon>
        <taxon>Bacillaceae</taxon>
        <taxon>Alkalihalobacillus</taxon>
    </lineage>
</organism>
<evidence type="ECO:0000313" key="5">
    <source>
        <dbReference type="Proteomes" id="UP000002754"/>
    </source>
</evidence>
<feature type="transmembrane region" description="Helical" evidence="1">
    <location>
        <begin position="102"/>
        <end position="131"/>
    </location>
</feature>
<reference evidence="4 6" key="2">
    <citation type="submission" date="2014-01" db="EMBL/GenBank/DDBJ databases">
        <title>Draft genome sequencing of Bacillus alcalophilus CGMCC 1.3604.</title>
        <authorList>
            <person name="Yang J."/>
            <person name="Diao L."/>
            <person name="Yang S."/>
        </authorList>
    </citation>
    <scope>NUCLEOTIDE SEQUENCE [LARGE SCALE GENOMIC DNA]</scope>
    <source>
        <strain evidence="4 6">CGMCC 1.3604</strain>
    </source>
</reference>
<feature type="transmembrane region" description="Helical" evidence="1">
    <location>
        <begin position="143"/>
        <end position="160"/>
    </location>
</feature>
<dbReference type="PANTHER" id="PTHR36834:SF1">
    <property type="entry name" value="INTEGRAL MEMBRANE PROTEIN"/>
    <property type="match status" value="1"/>
</dbReference>
<dbReference type="EMBL" id="JALP01000394">
    <property type="protein sequence ID" value="THG88374.1"/>
    <property type="molecule type" value="Genomic_DNA"/>
</dbReference>
<feature type="transmembrane region" description="Helical" evidence="1">
    <location>
        <begin position="5"/>
        <end position="24"/>
    </location>
</feature>
<feature type="transmembrane region" description="Helical" evidence="1">
    <location>
        <begin position="63"/>
        <end position="82"/>
    </location>
</feature>
<evidence type="ECO:0000313" key="4">
    <source>
        <dbReference type="EMBL" id="THG88374.1"/>
    </source>
</evidence>
<dbReference type="OrthoDB" id="4822551at2"/>
<keyword evidence="1" id="KW-0472">Membrane</keyword>